<dbReference type="PANTHER" id="PTHR14097:SF7">
    <property type="entry name" value="OXIDOREDUCTASE HTATIP2"/>
    <property type="match status" value="1"/>
</dbReference>
<dbReference type="InterPro" id="IPR036291">
    <property type="entry name" value="NAD(P)-bd_dom_sf"/>
</dbReference>
<keyword evidence="3" id="KW-1185">Reference proteome</keyword>
<evidence type="ECO:0000313" key="3">
    <source>
        <dbReference type="Proteomes" id="UP001501788"/>
    </source>
</evidence>
<dbReference type="InterPro" id="IPR016040">
    <property type="entry name" value="NAD(P)-bd_dom"/>
</dbReference>
<protein>
    <submittedName>
        <fullName evidence="2">NAD(P)H-binding protein</fullName>
    </submittedName>
</protein>
<sequence>MLVAGATGLVGRCLVQQLCADPGVGTVHALVRKPLPMQHPKLHCHVVDFAALPSLPPLHEAYLALGTTIKVAGSQAAFRAVDFDANLAVAQAAHAAGAQRLGLVSALGADARSAVFYSRVKGELEDTLMAEPWAGLVIARPSMLAGDRASLGQPHRRGEALWGRVDAALGPLIPKRWRAIAAADVAAALAQAVPRARGTQVLSSAAMQGAAARAG</sequence>
<gene>
    <name evidence="2" type="ORF">GCM10023090_09320</name>
</gene>
<dbReference type="EMBL" id="BAABEX010000007">
    <property type="protein sequence ID" value="GAA4420959.1"/>
    <property type="molecule type" value="Genomic_DNA"/>
</dbReference>
<evidence type="ECO:0000313" key="2">
    <source>
        <dbReference type="EMBL" id="GAA4420959.1"/>
    </source>
</evidence>
<dbReference type="SUPFAM" id="SSF51735">
    <property type="entry name" value="NAD(P)-binding Rossmann-fold domains"/>
    <property type="match status" value="1"/>
</dbReference>
<dbReference type="PANTHER" id="PTHR14097">
    <property type="entry name" value="OXIDOREDUCTASE HTATIP2"/>
    <property type="match status" value="1"/>
</dbReference>
<organism evidence="2 3">
    <name type="scientific">Acidovorax lacteus</name>
    <dbReference type="NCBI Taxonomy" id="1924988"/>
    <lineage>
        <taxon>Bacteria</taxon>
        <taxon>Pseudomonadati</taxon>
        <taxon>Pseudomonadota</taxon>
        <taxon>Betaproteobacteria</taxon>
        <taxon>Burkholderiales</taxon>
        <taxon>Comamonadaceae</taxon>
        <taxon>Acidovorax</taxon>
    </lineage>
</organism>
<accession>A0ABP8L1J6</accession>
<name>A0ABP8L1J6_9BURK</name>
<dbReference type="Proteomes" id="UP001501788">
    <property type="component" value="Unassembled WGS sequence"/>
</dbReference>
<evidence type="ECO:0000259" key="1">
    <source>
        <dbReference type="Pfam" id="PF13460"/>
    </source>
</evidence>
<feature type="domain" description="NAD(P)-binding" evidence="1">
    <location>
        <begin position="5"/>
        <end position="116"/>
    </location>
</feature>
<comment type="caution">
    <text evidence="2">The sequence shown here is derived from an EMBL/GenBank/DDBJ whole genome shotgun (WGS) entry which is preliminary data.</text>
</comment>
<proteinExistence type="predicted"/>
<dbReference type="Gene3D" id="3.40.50.720">
    <property type="entry name" value="NAD(P)-binding Rossmann-like Domain"/>
    <property type="match status" value="1"/>
</dbReference>
<reference evidence="3" key="1">
    <citation type="journal article" date="2019" name="Int. J. Syst. Evol. Microbiol.">
        <title>The Global Catalogue of Microorganisms (GCM) 10K type strain sequencing project: providing services to taxonomists for standard genome sequencing and annotation.</title>
        <authorList>
            <consortium name="The Broad Institute Genomics Platform"/>
            <consortium name="The Broad Institute Genome Sequencing Center for Infectious Disease"/>
            <person name="Wu L."/>
            <person name="Ma J."/>
        </authorList>
    </citation>
    <scope>NUCLEOTIDE SEQUENCE [LARGE SCALE GENOMIC DNA]</scope>
    <source>
        <strain evidence="3">JCM 31890</strain>
    </source>
</reference>
<dbReference type="Pfam" id="PF13460">
    <property type="entry name" value="NAD_binding_10"/>
    <property type="match status" value="1"/>
</dbReference>